<organism evidence="1 2">
    <name type="scientific">Brassica carinata</name>
    <name type="common">Ethiopian mustard</name>
    <name type="synonym">Abyssinian cabbage</name>
    <dbReference type="NCBI Taxonomy" id="52824"/>
    <lineage>
        <taxon>Eukaryota</taxon>
        <taxon>Viridiplantae</taxon>
        <taxon>Streptophyta</taxon>
        <taxon>Embryophyta</taxon>
        <taxon>Tracheophyta</taxon>
        <taxon>Spermatophyta</taxon>
        <taxon>Magnoliopsida</taxon>
        <taxon>eudicotyledons</taxon>
        <taxon>Gunneridae</taxon>
        <taxon>Pentapetalae</taxon>
        <taxon>rosids</taxon>
        <taxon>malvids</taxon>
        <taxon>Brassicales</taxon>
        <taxon>Brassicaceae</taxon>
        <taxon>Brassiceae</taxon>
        <taxon>Brassica</taxon>
    </lineage>
</organism>
<evidence type="ECO:0000313" key="1">
    <source>
        <dbReference type="EMBL" id="KAG2265030.1"/>
    </source>
</evidence>
<gene>
    <name evidence="1" type="ORF">Bca52824_072109</name>
</gene>
<name>A0A8X7QAE1_BRACI</name>
<dbReference type="AlphaFoldDB" id="A0A8X7QAE1"/>
<comment type="caution">
    <text evidence="1">The sequence shown here is derived from an EMBL/GenBank/DDBJ whole genome shotgun (WGS) entry which is preliminary data.</text>
</comment>
<proteinExistence type="predicted"/>
<dbReference type="EMBL" id="JAAMPC010000014">
    <property type="protein sequence ID" value="KAG2265030.1"/>
    <property type="molecule type" value="Genomic_DNA"/>
</dbReference>
<keyword evidence="2" id="KW-1185">Reference proteome</keyword>
<sequence length="61" mass="7424">METHLFKWVDEIVTEEIEKVDAKHDELVNNVKDLRQSIMEHFDVQETRIDKIEEEVMRIKN</sequence>
<accession>A0A8X7QAE1</accession>
<protein>
    <submittedName>
        <fullName evidence="1">Uncharacterized protein</fullName>
    </submittedName>
</protein>
<dbReference type="Proteomes" id="UP000886595">
    <property type="component" value="Unassembled WGS sequence"/>
</dbReference>
<dbReference type="OrthoDB" id="1052159at2759"/>
<evidence type="ECO:0000313" key="2">
    <source>
        <dbReference type="Proteomes" id="UP000886595"/>
    </source>
</evidence>
<reference evidence="1 2" key="1">
    <citation type="submission" date="2020-02" db="EMBL/GenBank/DDBJ databases">
        <authorList>
            <person name="Ma Q."/>
            <person name="Huang Y."/>
            <person name="Song X."/>
            <person name="Pei D."/>
        </authorList>
    </citation>
    <scope>NUCLEOTIDE SEQUENCE [LARGE SCALE GENOMIC DNA]</scope>
    <source>
        <strain evidence="1">Sxm20200214</strain>
        <tissue evidence="1">Leaf</tissue>
    </source>
</reference>